<protein>
    <recommendedName>
        <fullName evidence="4">Zinc-ribbon domain-containing protein</fullName>
    </recommendedName>
</protein>
<evidence type="ECO:0000313" key="3">
    <source>
        <dbReference type="Proteomes" id="UP000034112"/>
    </source>
</evidence>
<dbReference type="EMBL" id="JOKZ01000097">
    <property type="protein sequence ID" value="KKP03823.1"/>
    <property type="molecule type" value="Genomic_DNA"/>
</dbReference>
<name>A0A0F9XUS5_TRIHA</name>
<proteinExistence type="predicted"/>
<feature type="region of interest" description="Disordered" evidence="1">
    <location>
        <begin position="120"/>
        <end position="158"/>
    </location>
</feature>
<gene>
    <name evidence="2" type="ORF">THAR02_04094</name>
</gene>
<organism evidence="2 3">
    <name type="scientific">Trichoderma harzianum</name>
    <name type="common">Hypocrea lixii</name>
    <dbReference type="NCBI Taxonomy" id="5544"/>
    <lineage>
        <taxon>Eukaryota</taxon>
        <taxon>Fungi</taxon>
        <taxon>Dikarya</taxon>
        <taxon>Ascomycota</taxon>
        <taxon>Pezizomycotina</taxon>
        <taxon>Sordariomycetes</taxon>
        <taxon>Hypocreomycetidae</taxon>
        <taxon>Hypocreales</taxon>
        <taxon>Hypocreaceae</taxon>
        <taxon>Trichoderma</taxon>
    </lineage>
</organism>
<dbReference type="OMA" id="DRFCRQC"/>
<reference evidence="3" key="1">
    <citation type="journal article" date="2015" name="Genome Announc.">
        <title>Draft whole-genome sequence of the biocontrol agent Trichoderma harzianum T6776.</title>
        <authorList>
            <person name="Baroncelli R."/>
            <person name="Piaggeschi G."/>
            <person name="Fiorini L."/>
            <person name="Bertolini E."/>
            <person name="Zapparata A."/>
            <person name="Pe M.E."/>
            <person name="Sarrocco S."/>
            <person name="Vannacci G."/>
        </authorList>
    </citation>
    <scope>NUCLEOTIDE SEQUENCE [LARGE SCALE GENOMIC DNA]</scope>
    <source>
        <strain evidence="3">T6776</strain>
    </source>
</reference>
<accession>A0A0F9XUS5</accession>
<evidence type="ECO:0000256" key="1">
    <source>
        <dbReference type="SAM" id="MobiDB-lite"/>
    </source>
</evidence>
<dbReference type="Proteomes" id="UP000034112">
    <property type="component" value="Unassembled WGS sequence"/>
</dbReference>
<dbReference type="OrthoDB" id="4161192at2759"/>
<comment type="caution">
    <text evidence="2">The sequence shown here is derived from an EMBL/GenBank/DDBJ whole genome shotgun (WGS) entry which is preliminary data.</text>
</comment>
<sequence>MFGRRRRPVLGAAVLVGASRMAARREVQRQSLIDSQREMDIQREVDMRRLQEAEMEQRTQRAVDEAMKKAAAENAVPQQGAAVVVSPPPQQIYHTPSPMPMQMQSPPGQPYTLAPNMMPGIPPEQMARVPSPQPPAYSSEYPPQDRPKSAQGIGSAAPATESNVRYCTECGFGCQIGDKFCSRCGAKQAS</sequence>
<evidence type="ECO:0008006" key="4">
    <source>
        <dbReference type="Google" id="ProtNLM"/>
    </source>
</evidence>
<dbReference type="AlphaFoldDB" id="A0A0F9XUS5"/>
<evidence type="ECO:0000313" key="2">
    <source>
        <dbReference type="EMBL" id="KKP03823.1"/>
    </source>
</evidence>